<dbReference type="PROSITE" id="PS50112">
    <property type="entry name" value="PAS"/>
    <property type="match status" value="1"/>
</dbReference>
<organism evidence="6 7">
    <name type="scientific">Acetobacterium paludosum</name>
    <dbReference type="NCBI Taxonomy" id="52693"/>
    <lineage>
        <taxon>Bacteria</taxon>
        <taxon>Bacillati</taxon>
        <taxon>Bacillota</taxon>
        <taxon>Clostridia</taxon>
        <taxon>Eubacteriales</taxon>
        <taxon>Eubacteriaceae</taxon>
        <taxon>Acetobacterium</taxon>
    </lineage>
</organism>
<dbReference type="InterPro" id="IPR006674">
    <property type="entry name" value="HD_domain"/>
</dbReference>
<dbReference type="PROSITE" id="PS50113">
    <property type="entry name" value="PAC"/>
    <property type="match status" value="2"/>
</dbReference>
<dbReference type="PROSITE" id="PS50887">
    <property type="entry name" value="GGDEF"/>
    <property type="match status" value="1"/>
</dbReference>
<dbReference type="Pfam" id="PF00990">
    <property type="entry name" value="GGDEF"/>
    <property type="match status" value="1"/>
</dbReference>
<dbReference type="Gene3D" id="2.10.70.100">
    <property type="match status" value="1"/>
</dbReference>
<protein>
    <submittedName>
        <fullName evidence="6">Diguanylate cyclase</fullName>
    </submittedName>
</protein>
<dbReference type="Proteomes" id="UP000616595">
    <property type="component" value="Unassembled WGS sequence"/>
</dbReference>
<keyword evidence="7" id="KW-1185">Reference proteome</keyword>
<dbReference type="Gene3D" id="3.30.450.20">
    <property type="entry name" value="PAS domain"/>
    <property type="match status" value="2"/>
</dbReference>
<dbReference type="SMART" id="SM00471">
    <property type="entry name" value="HDc"/>
    <property type="match status" value="1"/>
</dbReference>
<dbReference type="PANTHER" id="PTHR43155">
    <property type="entry name" value="CYCLIC DI-GMP PHOSPHODIESTERASE PA4108-RELATED"/>
    <property type="match status" value="1"/>
</dbReference>
<evidence type="ECO:0000313" key="6">
    <source>
        <dbReference type="EMBL" id="MBC3888598.1"/>
    </source>
</evidence>
<accession>A0A923I225</accession>
<dbReference type="PROSITE" id="PS51831">
    <property type="entry name" value="HD"/>
    <property type="match status" value="1"/>
</dbReference>
<reference evidence="6" key="2">
    <citation type="submission" date="2020-10" db="EMBL/GenBank/DDBJ databases">
        <title>Comparative genomics of the Acetobacterium genus.</title>
        <authorList>
            <person name="Marshall C."/>
            <person name="May H."/>
            <person name="Norman S."/>
        </authorList>
    </citation>
    <scope>NUCLEOTIDE SEQUENCE</scope>
    <source>
        <strain evidence="6">DER-2019</strain>
    </source>
</reference>
<dbReference type="SMART" id="SM00267">
    <property type="entry name" value="GGDEF"/>
    <property type="match status" value="1"/>
</dbReference>
<dbReference type="PROSITE" id="PS51832">
    <property type="entry name" value="HD_GYP"/>
    <property type="match status" value="1"/>
</dbReference>
<dbReference type="NCBIfam" id="TIGR00277">
    <property type="entry name" value="HDIG"/>
    <property type="match status" value="1"/>
</dbReference>
<dbReference type="InterPro" id="IPR037522">
    <property type="entry name" value="HD_GYP_dom"/>
</dbReference>
<feature type="domain" description="PAC" evidence="2">
    <location>
        <begin position="251"/>
        <end position="304"/>
    </location>
</feature>
<dbReference type="GO" id="GO:0006355">
    <property type="term" value="P:regulation of DNA-templated transcription"/>
    <property type="evidence" value="ECO:0007669"/>
    <property type="project" value="InterPro"/>
</dbReference>
<dbReference type="InterPro" id="IPR000014">
    <property type="entry name" value="PAS"/>
</dbReference>
<dbReference type="NCBIfam" id="TIGR00254">
    <property type="entry name" value="GGDEF"/>
    <property type="match status" value="1"/>
</dbReference>
<sequence length="640" mass="73229">MLYMFDTYIIIYKNDSEVKTVDAKTEKVTENHDSSESKLNQTELAESEARFRIITDSTNDAILMMDSIGIISFWNPGAEGIFGYADTEAIGQNLHDLIALPQYHKAHQAAFPLFQQTGQGNVIGKTLDLEACRKDRTQIHIQLSLSAIYMADGWHSVGIIRDITDRKRVEVLLKESETRLIAAQKMAHVGNWELNLTTKEMWASEEAFNIYGIDYHSQYIPLELAQESVLPEYREMMDITLKDLIDKNKNYNIEFELRNLKTGQLHFVHSIGNLIRDDDGKASKVAGTIQDITDNKLKETKIMNLSFHDQLTGLYNRRFYEEELQRLDTNKNLPLTMLMGDINGLKLVNDSFGHDMGDELIKKVAEVITKACSADAVISRIGGDEFVVLLPKTDTFEAEQILKRIKDLSLKETVGSLYISISFGYKTKINEAEDIKNVFKKAEDQMYHRKLFESPSMRGKTVDTIIKTLYEKNKREEQHSHRVSKLCERLGRVLGLSEYKVKELKTVGLLHDIGKIAIDERILNKPEKLTDVEWTEIKRHSEIGYRILSTVHEMSEMAEYVLAHHERWNGTGYPKGLKGEEIPLESRIIAIADAYDAMTSERSYRSKMPAEAVLKELQENAGIQFDPELVSIFIDNFLKK</sequence>
<dbReference type="Pfam" id="PF13487">
    <property type="entry name" value="HD_5"/>
    <property type="match status" value="1"/>
</dbReference>
<dbReference type="OrthoDB" id="9804747at2"/>
<dbReference type="InterPro" id="IPR013655">
    <property type="entry name" value="PAS_fold_3"/>
</dbReference>
<evidence type="ECO:0000259" key="4">
    <source>
        <dbReference type="PROSITE" id="PS51831"/>
    </source>
</evidence>
<feature type="domain" description="PAC" evidence="2">
    <location>
        <begin position="125"/>
        <end position="175"/>
    </location>
</feature>
<dbReference type="InterPro" id="IPR013767">
    <property type="entry name" value="PAS_fold"/>
</dbReference>
<dbReference type="Gene3D" id="3.30.70.270">
    <property type="match status" value="1"/>
</dbReference>
<dbReference type="SUPFAM" id="SSF109604">
    <property type="entry name" value="HD-domain/PDEase-like"/>
    <property type="match status" value="1"/>
</dbReference>
<dbReference type="CDD" id="cd00077">
    <property type="entry name" value="HDc"/>
    <property type="match status" value="1"/>
</dbReference>
<dbReference type="Gene3D" id="1.10.3210.10">
    <property type="entry name" value="Hypothetical protein af1432"/>
    <property type="match status" value="1"/>
</dbReference>
<dbReference type="CDD" id="cd01949">
    <property type="entry name" value="GGDEF"/>
    <property type="match status" value="1"/>
</dbReference>
<dbReference type="SUPFAM" id="SSF55073">
    <property type="entry name" value="Nucleotide cyclase"/>
    <property type="match status" value="1"/>
</dbReference>
<dbReference type="InterPro" id="IPR035965">
    <property type="entry name" value="PAS-like_dom_sf"/>
</dbReference>
<dbReference type="SMART" id="SM00086">
    <property type="entry name" value="PAC"/>
    <property type="match status" value="2"/>
</dbReference>
<comment type="caution">
    <text evidence="6">The sequence shown here is derived from an EMBL/GenBank/DDBJ whole genome shotgun (WGS) entry which is preliminary data.</text>
</comment>
<dbReference type="SUPFAM" id="SSF55785">
    <property type="entry name" value="PYP-like sensor domain (PAS domain)"/>
    <property type="match status" value="2"/>
</dbReference>
<evidence type="ECO:0000259" key="5">
    <source>
        <dbReference type="PROSITE" id="PS51832"/>
    </source>
</evidence>
<evidence type="ECO:0000313" key="7">
    <source>
        <dbReference type="Proteomes" id="UP000616595"/>
    </source>
</evidence>
<dbReference type="InterPro" id="IPR043128">
    <property type="entry name" value="Rev_trsase/Diguanyl_cyclase"/>
</dbReference>
<feature type="domain" description="PAS" evidence="1">
    <location>
        <begin position="47"/>
        <end position="98"/>
    </location>
</feature>
<dbReference type="Pfam" id="PF00989">
    <property type="entry name" value="PAS"/>
    <property type="match status" value="1"/>
</dbReference>
<feature type="domain" description="GGDEF" evidence="3">
    <location>
        <begin position="333"/>
        <end position="468"/>
    </location>
</feature>
<proteinExistence type="predicted"/>
<dbReference type="AlphaFoldDB" id="A0A923I225"/>
<dbReference type="InterPro" id="IPR006675">
    <property type="entry name" value="HDIG_dom"/>
</dbReference>
<dbReference type="SMART" id="SM00091">
    <property type="entry name" value="PAS"/>
    <property type="match status" value="2"/>
</dbReference>
<dbReference type="InterPro" id="IPR000160">
    <property type="entry name" value="GGDEF_dom"/>
</dbReference>
<reference evidence="6" key="1">
    <citation type="submission" date="2019-10" db="EMBL/GenBank/DDBJ databases">
        <authorList>
            <person name="Ross D.E."/>
            <person name="Gulliver D."/>
        </authorList>
    </citation>
    <scope>NUCLEOTIDE SEQUENCE</scope>
    <source>
        <strain evidence="6">DER-2019</strain>
    </source>
</reference>
<feature type="domain" description="HD-GYP" evidence="5">
    <location>
        <begin position="454"/>
        <end position="640"/>
    </location>
</feature>
<dbReference type="InterPro" id="IPR000700">
    <property type="entry name" value="PAS-assoc_C"/>
</dbReference>
<dbReference type="EMBL" id="WJBD01000010">
    <property type="protein sequence ID" value="MBC3888598.1"/>
    <property type="molecule type" value="Genomic_DNA"/>
</dbReference>
<dbReference type="PANTHER" id="PTHR43155:SF2">
    <property type="entry name" value="CYCLIC DI-GMP PHOSPHODIESTERASE PA4108"/>
    <property type="match status" value="1"/>
</dbReference>
<dbReference type="InterPro" id="IPR001610">
    <property type="entry name" value="PAC"/>
</dbReference>
<evidence type="ECO:0000259" key="3">
    <source>
        <dbReference type="PROSITE" id="PS50887"/>
    </source>
</evidence>
<dbReference type="NCBIfam" id="TIGR00229">
    <property type="entry name" value="sensory_box"/>
    <property type="match status" value="1"/>
</dbReference>
<feature type="domain" description="HD" evidence="4">
    <location>
        <begin position="476"/>
        <end position="598"/>
    </location>
</feature>
<dbReference type="InterPro" id="IPR029787">
    <property type="entry name" value="Nucleotide_cyclase"/>
</dbReference>
<name>A0A923I225_9FIRM</name>
<gene>
    <name evidence="6" type="ORF">GH810_09785</name>
</gene>
<evidence type="ECO:0000259" key="2">
    <source>
        <dbReference type="PROSITE" id="PS50113"/>
    </source>
</evidence>
<dbReference type="Pfam" id="PF08447">
    <property type="entry name" value="PAS_3"/>
    <property type="match status" value="1"/>
</dbReference>
<dbReference type="InterPro" id="IPR003607">
    <property type="entry name" value="HD/PDEase_dom"/>
</dbReference>
<dbReference type="CDD" id="cd00130">
    <property type="entry name" value="PAS"/>
    <property type="match status" value="1"/>
</dbReference>
<evidence type="ECO:0000259" key="1">
    <source>
        <dbReference type="PROSITE" id="PS50112"/>
    </source>
</evidence>